<dbReference type="PROSITE" id="PS50943">
    <property type="entry name" value="HTH_CROC1"/>
    <property type="match status" value="1"/>
</dbReference>
<dbReference type="EMBL" id="CP032418">
    <property type="protein sequence ID" value="AYC30671.1"/>
    <property type="molecule type" value="Genomic_DNA"/>
</dbReference>
<feature type="domain" description="HTH cro/C1-type" evidence="2">
    <location>
        <begin position="10"/>
        <end position="64"/>
    </location>
</feature>
<dbReference type="CDD" id="cd00093">
    <property type="entry name" value="HTH_XRE"/>
    <property type="match status" value="1"/>
</dbReference>
<dbReference type="OrthoDB" id="3035529at2"/>
<dbReference type="SMART" id="SM00530">
    <property type="entry name" value="HTH_XRE"/>
    <property type="match status" value="1"/>
</dbReference>
<dbReference type="RefSeq" id="WP_119884384.1">
    <property type="nucleotide sequence ID" value="NZ_CP032418.1"/>
</dbReference>
<name>A0A385YW19_9BACL</name>
<sequence>MEASRIGRRIRAFRKLKNIKQTDFSKELGISVSVFGQIERGERSASAEQLQHMATFFQIDVAELMGTVSSTGKEEES</sequence>
<reference evidence="4" key="1">
    <citation type="submission" date="2018-09" db="EMBL/GenBank/DDBJ databases">
        <authorList>
            <person name="Zhu H."/>
        </authorList>
    </citation>
    <scope>NUCLEOTIDE SEQUENCE [LARGE SCALE GENOMIC DNA]</scope>
    <source>
        <strain evidence="4">K2R23-3</strain>
    </source>
</reference>
<dbReference type="KEGG" id="paek:D3873_12955"/>
<organism evidence="3 4">
    <name type="scientific">Paenisporosarcina cavernae</name>
    <dbReference type="NCBI Taxonomy" id="2320858"/>
    <lineage>
        <taxon>Bacteria</taxon>
        <taxon>Bacillati</taxon>
        <taxon>Bacillota</taxon>
        <taxon>Bacilli</taxon>
        <taxon>Bacillales</taxon>
        <taxon>Caryophanaceae</taxon>
        <taxon>Paenisporosarcina</taxon>
    </lineage>
</organism>
<evidence type="ECO:0000313" key="4">
    <source>
        <dbReference type="Proteomes" id="UP000265725"/>
    </source>
</evidence>
<dbReference type="Proteomes" id="UP000265725">
    <property type="component" value="Chromosome"/>
</dbReference>
<dbReference type="InterPro" id="IPR050807">
    <property type="entry name" value="TransReg_Diox_bact_type"/>
</dbReference>
<keyword evidence="1" id="KW-0238">DNA-binding</keyword>
<evidence type="ECO:0000313" key="3">
    <source>
        <dbReference type="EMBL" id="AYC30671.1"/>
    </source>
</evidence>
<dbReference type="SUPFAM" id="SSF47413">
    <property type="entry name" value="lambda repressor-like DNA-binding domains"/>
    <property type="match status" value="1"/>
</dbReference>
<dbReference type="Gene3D" id="1.10.260.40">
    <property type="entry name" value="lambda repressor-like DNA-binding domains"/>
    <property type="match status" value="1"/>
</dbReference>
<evidence type="ECO:0000259" key="2">
    <source>
        <dbReference type="PROSITE" id="PS50943"/>
    </source>
</evidence>
<dbReference type="InterPro" id="IPR010982">
    <property type="entry name" value="Lambda_DNA-bd_dom_sf"/>
</dbReference>
<accession>A0A385YW19</accession>
<dbReference type="PANTHER" id="PTHR46797">
    <property type="entry name" value="HTH-TYPE TRANSCRIPTIONAL REGULATOR"/>
    <property type="match status" value="1"/>
</dbReference>
<dbReference type="AlphaFoldDB" id="A0A385YW19"/>
<dbReference type="PANTHER" id="PTHR46797:SF1">
    <property type="entry name" value="METHYLPHOSPHONATE SYNTHASE"/>
    <property type="match status" value="1"/>
</dbReference>
<dbReference type="GO" id="GO:0003700">
    <property type="term" value="F:DNA-binding transcription factor activity"/>
    <property type="evidence" value="ECO:0007669"/>
    <property type="project" value="TreeGrafter"/>
</dbReference>
<dbReference type="GO" id="GO:0003677">
    <property type="term" value="F:DNA binding"/>
    <property type="evidence" value="ECO:0007669"/>
    <property type="project" value="UniProtKB-KW"/>
</dbReference>
<keyword evidence="4" id="KW-1185">Reference proteome</keyword>
<evidence type="ECO:0000256" key="1">
    <source>
        <dbReference type="ARBA" id="ARBA00023125"/>
    </source>
</evidence>
<gene>
    <name evidence="3" type="ORF">D3873_12955</name>
</gene>
<dbReference type="GO" id="GO:0005829">
    <property type="term" value="C:cytosol"/>
    <property type="evidence" value="ECO:0007669"/>
    <property type="project" value="TreeGrafter"/>
</dbReference>
<dbReference type="Pfam" id="PF01381">
    <property type="entry name" value="HTH_3"/>
    <property type="match status" value="1"/>
</dbReference>
<dbReference type="InterPro" id="IPR001387">
    <property type="entry name" value="Cro/C1-type_HTH"/>
</dbReference>
<proteinExistence type="predicted"/>
<protein>
    <submittedName>
        <fullName evidence="3">XRE family transcriptional regulator</fullName>
    </submittedName>
</protein>